<gene>
    <name evidence="2" type="ORF">BSAL_93185</name>
</gene>
<dbReference type="VEuPathDB" id="TriTrypDB:BSAL_93185"/>
<evidence type="ECO:0000313" key="2">
    <source>
        <dbReference type="EMBL" id="CUG86449.1"/>
    </source>
</evidence>
<dbReference type="AlphaFoldDB" id="A0A0S4J4W0"/>
<protein>
    <submittedName>
        <fullName evidence="2">Uncharacterized protein</fullName>
    </submittedName>
</protein>
<feature type="compositionally biased region" description="Low complexity" evidence="1">
    <location>
        <begin position="403"/>
        <end position="417"/>
    </location>
</feature>
<evidence type="ECO:0000313" key="3">
    <source>
        <dbReference type="Proteomes" id="UP000051952"/>
    </source>
</evidence>
<feature type="compositionally biased region" description="Low complexity" evidence="1">
    <location>
        <begin position="426"/>
        <end position="446"/>
    </location>
</feature>
<keyword evidence="3" id="KW-1185">Reference proteome</keyword>
<organism evidence="2 3">
    <name type="scientific">Bodo saltans</name>
    <name type="common">Flagellated protozoan</name>
    <dbReference type="NCBI Taxonomy" id="75058"/>
    <lineage>
        <taxon>Eukaryota</taxon>
        <taxon>Discoba</taxon>
        <taxon>Euglenozoa</taxon>
        <taxon>Kinetoplastea</taxon>
        <taxon>Metakinetoplastina</taxon>
        <taxon>Eubodonida</taxon>
        <taxon>Bodonidae</taxon>
        <taxon>Bodo</taxon>
    </lineage>
</organism>
<dbReference type="EMBL" id="CYKH01001303">
    <property type="protein sequence ID" value="CUG86449.1"/>
    <property type="molecule type" value="Genomic_DNA"/>
</dbReference>
<accession>A0A0S4J4W0</accession>
<name>A0A0S4J4W0_BODSA</name>
<sequence>MSTSRREQLAVADSLVASSSSLFISSDYDGADGSPSHTSFPSLSHAPFLSDASAAGAAVVTSSTTVATIAAAAATSAPAARSAAAVTWFSWSPYRSVYSYYRVFYECMIIVPPPLRGVVSDDDDDDTPSPHHQRTTTAPLPLLAHRVFLRPLAASAAANAAALLRAAERAHTREQLHLFGFCEPYGTFDRDEDTDTHNSTSTSTVTSVDDQQQNNLFTTSTTTTTTTATPKSSSNSSGRTATATTTTGATTTANNNTTTTSSRHRAAKMKSSFGTYETLLIGHVSYMVRPNELRWVLKRLTGVSAMKIEHLRNQHTRGRTGMFSVGVRTEDVDAVLAADRRALCCPDFLWVPHCDAMRISIICTRLKDLGIAKNGLLSIQRLQPRPSLFLPSILDTEQPSAQTPTTTTTTTTPAAATRADEEHALSSATPNSNASNTSPRSLSPLLSSSLSLPPSTLLRPPRVTVQVIDAELRQRQQQAPHLILPSWPQSATKVLSVASLTS</sequence>
<feature type="region of interest" description="Disordered" evidence="1">
    <location>
        <begin position="192"/>
        <end position="266"/>
    </location>
</feature>
<reference evidence="3" key="1">
    <citation type="submission" date="2015-09" db="EMBL/GenBank/DDBJ databases">
        <authorList>
            <consortium name="Pathogen Informatics"/>
        </authorList>
    </citation>
    <scope>NUCLEOTIDE SEQUENCE [LARGE SCALE GENOMIC DNA]</scope>
    <source>
        <strain evidence="3">Lake Konstanz</strain>
    </source>
</reference>
<evidence type="ECO:0000256" key="1">
    <source>
        <dbReference type="SAM" id="MobiDB-lite"/>
    </source>
</evidence>
<feature type="region of interest" description="Disordered" evidence="1">
    <location>
        <begin position="396"/>
        <end position="446"/>
    </location>
</feature>
<feature type="compositionally biased region" description="Low complexity" evidence="1">
    <location>
        <begin position="218"/>
        <end position="261"/>
    </location>
</feature>
<feature type="compositionally biased region" description="Low complexity" evidence="1">
    <location>
        <begin position="197"/>
        <end position="210"/>
    </location>
</feature>
<dbReference type="Proteomes" id="UP000051952">
    <property type="component" value="Unassembled WGS sequence"/>
</dbReference>
<proteinExistence type="predicted"/>